<dbReference type="Pfam" id="PF13635">
    <property type="entry name" value="DUF4143"/>
    <property type="match status" value="1"/>
</dbReference>
<dbReference type="Pfam" id="PF13173">
    <property type="entry name" value="AAA_14"/>
    <property type="match status" value="1"/>
</dbReference>
<dbReference type="InterPro" id="IPR027417">
    <property type="entry name" value="P-loop_NTPase"/>
</dbReference>
<dbReference type="InterPro" id="IPR025420">
    <property type="entry name" value="DUF4143"/>
</dbReference>
<dbReference type="RefSeq" id="WP_093838397.1">
    <property type="nucleotide sequence ID" value="NZ_FOLM01000004.1"/>
</dbReference>
<organism evidence="3 4">
    <name type="scientific">Streptomyces aidingensis</name>
    <dbReference type="NCBI Taxonomy" id="910347"/>
    <lineage>
        <taxon>Bacteria</taxon>
        <taxon>Bacillati</taxon>
        <taxon>Actinomycetota</taxon>
        <taxon>Actinomycetes</taxon>
        <taxon>Kitasatosporales</taxon>
        <taxon>Streptomycetaceae</taxon>
        <taxon>Streptomyces</taxon>
    </lineage>
</organism>
<evidence type="ECO:0000313" key="3">
    <source>
        <dbReference type="EMBL" id="SFC56649.1"/>
    </source>
</evidence>
<proteinExistence type="predicted"/>
<dbReference type="EMBL" id="FOLM01000004">
    <property type="protein sequence ID" value="SFC56649.1"/>
    <property type="molecule type" value="Genomic_DNA"/>
</dbReference>
<dbReference type="AlphaFoldDB" id="A0A1I1K6V6"/>
<evidence type="ECO:0000259" key="1">
    <source>
        <dbReference type="Pfam" id="PF13173"/>
    </source>
</evidence>
<dbReference type="InterPro" id="IPR041682">
    <property type="entry name" value="AAA_14"/>
</dbReference>
<dbReference type="PANTHER" id="PTHR43566:SF2">
    <property type="entry name" value="DUF4143 DOMAIN-CONTAINING PROTEIN"/>
    <property type="match status" value="1"/>
</dbReference>
<feature type="domain" description="AAA" evidence="1">
    <location>
        <begin position="23"/>
        <end position="134"/>
    </location>
</feature>
<evidence type="ECO:0008006" key="5">
    <source>
        <dbReference type="Google" id="ProtNLM"/>
    </source>
</evidence>
<evidence type="ECO:0000313" key="4">
    <source>
        <dbReference type="Proteomes" id="UP000199207"/>
    </source>
</evidence>
<protein>
    <recommendedName>
        <fullName evidence="5">DUF4143 domain-containing protein</fullName>
    </recommendedName>
</protein>
<dbReference type="OrthoDB" id="128089at2"/>
<keyword evidence="4" id="KW-1185">Reference proteome</keyword>
<dbReference type="Proteomes" id="UP000199207">
    <property type="component" value="Unassembled WGS sequence"/>
</dbReference>
<feature type="domain" description="DUF4143" evidence="2">
    <location>
        <begin position="203"/>
        <end position="363"/>
    </location>
</feature>
<sequence length="414" mass="45793">MDRPTYQPRLVDALIRELVAEVPAVSLIGPRASGKTTTARQHAATVIRLDQPGVAEVFRTDPDAALRGLAEPVLLDEWQEAFQVLGAVKRAVDTDPRPGRYILTGSVRAELDAHTWPGTGRVIHVPMTGLTIREKQGETGRPPFVDRLVTAGLSGLRLPQPVPDIRDYVDAALGGNFPEPALRLSDRGRRRWFDSYVQQLITRDALAVEPRRDPERLRRYFEALALSTAGVVEHTTLFQAAGVDRKTALAYEHLLSSLFVLDITPAWFSSRLKRLGQHPKRYLVDPALVGAVTGADTDAVLLDSDLLGRLIDTFVVAQLRAELPLSDHSPRIHHLRQDGGRREIDVLVELSAHRVIALGIKASGNPSRSSTRHLTWLRDELGDRFVHGLLLHTGQFIQELDDRISAAPIAVLWG</sequence>
<dbReference type="SUPFAM" id="SSF52540">
    <property type="entry name" value="P-loop containing nucleoside triphosphate hydrolases"/>
    <property type="match status" value="1"/>
</dbReference>
<gene>
    <name evidence="3" type="ORF">SAMN05421773_104113</name>
</gene>
<reference evidence="3 4" key="1">
    <citation type="submission" date="2016-10" db="EMBL/GenBank/DDBJ databases">
        <authorList>
            <person name="de Groot N.N."/>
        </authorList>
    </citation>
    <scope>NUCLEOTIDE SEQUENCE [LARGE SCALE GENOMIC DNA]</scope>
    <source>
        <strain evidence="3 4">CGMCC 4.5739</strain>
    </source>
</reference>
<dbReference type="STRING" id="910347.SAMN05421773_104113"/>
<name>A0A1I1K6V6_9ACTN</name>
<dbReference type="PANTHER" id="PTHR43566">
    <property type="entry name" value="CONSERVED PROTEIN"/>
    <property type="match status" value="1"/>
</dbReference>
<evidence type="ECO:0000259" key="2">
    <source>
        <dbReference type="Pfam" id="PF13635"/>
    </source>
</evidence>
<accession>A0A1I1K6V6</accession>